<dbReference type="AlphaFoldDB" id="C9LAY6"/>
<dbReference type="EMBL" id="ABYU02000042">
    <property type="protein sequence ID" value="EEX20621.1"/>
    <property type="molecule type" value="Genomic_DNA"/>
</dbReference>
<evidence type="ECO:0000313" key="1">
    <source>
        <dbReference type="EMBL" id="EEX20621.1"/>
    </source>
</evidence>
<protein>
    <submittedName>
        <fullName evidence="1">Uncharacterized protein</fullName>
    </submittedName>
</protein>
<keyword evidence="2" id="KW-1185">Reference proteome</keyword>
<comment type="caution">
    <text evidence="1">The sequence shown here is derived from an EMBL/GenBank/DDBJ whole genome shotgun (WGS) entry which is preliminary data.</text>
</comment>
<organism evidence="1 2">
    <name type="scientific">Blautia hansenii DSM 20583</name>
    <dbReference type="NCBI Taxonomy" id="537007"/>
    <lineage>
        <taxon>Bacteria</taxon>
        <taxon>Bacillati</taxon>
        <taxon>Bacillota</taxon>
        <taxon>Clostridia</taxon>
        <taxon>Lachnospirales</taxon>
        <taxon>Lachnospiraceae</taxon>
        <taxon>Blautia</taxon>
    </lineage>
</organism>
<evidence type="ECO:0000313" key="2">
    <source>
        <dbReference type="Proteomes" id="UP000003755"/>
    </source>
</evidence>
<gene>
    <name evidence="1" type="ORF">BLAHAN_06590</name>
</gene>
<accession>C9LAY6</accession>
<proteinExistence type="predicted"/>
<dbReference type="HOGENOM" id="CLU_1363986_0_0_9"/>
<dbReference type="STRING" id="537007.BLAHAN_06590"/>
<reference evidence="1" key="1">
    <citation type="submission" date="2009-09" db="EMBL/GenBank/DDBJ databases">
        <authorList>
            <person name="Weinstock G."/>
            <person name="Sodergren E."/>
            <person name="Clifton S."/>
            <person name="Fulton L."/>
            <person name="Fulton B."/>
            <person name="Courtney L."/>
            <person name="Fronick C."/>
            <person name="Harrison M."/>
            <person name="Strong C."/>
            <person name="Farmer C."/>
            <person name="Delahaunty K."/>
            <person name="Markovic C."/>
            <person name="Hall O."/>
            <person name="Minx P."/>
            <person name="Tomlinson C."/>
            <person name="Mitreva M."/>
            <person name="Nelson J."/>
            <person name="Hou S."/>
            <person name="Wollam A."/>
            <person name="Pepin K.H."/>
            <person name="Johnson M."/>
            <person name="Bhonagiri V."/>
            <person name="Nash W.E."/>
            <person name="Warren W."/>
            <person name="Chinwalla A."/>
            <person name="Mardis E.R."/>
            <person name="Wilson R.K."/>
        </authorList>
    </citation>
    <scope>NUCLEOTIDE SEQUENCE [LARGE SCALE GENOMIC DNA]</scope>
    <source>
        <strain evidence="1">DSM 20583</strain>
    </source>
</reference>
<sequence>MVIDMEAFKENGFIAGVTAADIRHNWRVGNRYCDVVLVPATETERHEYLRMVTDEFKKEDRDARCFVSDGKGHLIKCPECNRCSECAYNLSWNKESGRTKTFSELAMVNDTDEVTEFDPAAPNDYNTADTYEKILEALIDHLHTLTGLKNLDRLIAVIKHRVDEHTIVETAEKIGCGKSTVDSDLDKLYPIVKEFLQNYR</sequence>
<dbReference type="Proteomes" id="UP000003755">
    <property type="component" value="Unassembled WGS sequence"/>
</dbReference>
<dbReference type="eggNOG" id="ENOG5033C2B">
    <property type="taxonomic scope" value="Bacteria"/>
</dbReference>
<name>C9LAY6_BLAHA</name>